<gene>
    <name evidence="3" type="ORF">CSOJ01_06217</name>
</gene>
<sequence length="473" mass="51426">MATTKPLVLYAVPPREGHMRPALQITTHLSSLGFDVTVLGTARWRPAIEAAGASFSPIIGLWATLDDPSRWPSIASASSPASRLAASLSGGFVTLLPSGLESVRYALAAIRRRRPERRKIVVLSDTCFSGTLALKLGADLPEGFEQDEQIRSIGIGVVPTFWTTPERPPWGSGLPIDASSAGRQRNIRTLQETWDSVAEERARWILTAMNCPRPLESVYSDLSPATTRHPFWDASTICHDATLQMCLPSLEPTSSDWPERIKFAGTLPIKPPAVDQSYPVWFSEILANSASIHSSLPSRKKTVFVAQGTEVLDHEVLLLPTLSALADREDVLVVACLCVKNAAIDTTTLPEGRLPSNARVADYIPYDAVLAHADVFVSNSGYGGFSHAVANGVPMVQAGDTFDKPDIGRRVEWSGLGVFLEESPARVDKLRTALDRVLGEERFKKRAEELRGEARGYDPLGMVGEEILRVAGL</sequence>
<dbReference type="EMBL" id="WIGN01000084">
    <property type="protein sequence ID" value="KAF6810657.1"/>
    <property type="molecule type" value="Genomic_DNA"/>
</dbReference>
<dbReference type="SUPFAM" id="SSF53756">
    <property type="entry name" value="UDP-Glycosyltransferase/glycogen phosphorylase"/>
    <property type="match status" value="1"/>
</dbReference>
<dbReference type="Gene3D" id="3.40.50.2000">
    <property type="entry name" value="Glycogen Phosphorylase B"/>
    <property type="match status" value="2"/>
</dbReference>
<evidence type="ECO:0000259" key="2">
    <source>
        <dbReference type="Pfam" id="PF06722"/>
    </source>
</evidence>
<dbReference type="CDD" id="cd03784">
    <property type="entry name" value="GT1_Gtf-like"/>
    <property type="match status" value="1"/>
</dbReference>
<name>A0A8H6JCQ6_9PEZI</name>
<reference evidence="3 4" key="1">
    <citation type="journal article" date="2020" name="Phytopathology">
        <title>Genome Sequence Resources of Colletotrichum truncatum, C. plurivorum, C. musicola, and C. sojae: Four Species Pathogenic to Soybean (Glycine max).</title>
        <authorList>
            <person name="Rogerio F."/>
            <person name="Boufleur T.R."/>
            <person name="Ciampi-Guillardi M."/>
            <person name="Sukno S.A."/>
            <person name="Thon M.R."/>
            <person name="Massola Junior N.S."/>
            <person name="Baroncelli R."/>
        </authorList>
    </citation>
    <scope>NUCLEOTIDE SEQUENCE [LARGE SCALE GENOMIC DNA]</scope>
    <source>
        <strain evidence="3 4">LFN0009</strain>
    </source>
</reference>
<dbReference type="GO" id="GO:0016758">
    <property type="term" value="F:hexosyltransferase activity"/>
    <property type="evidence" value="ECO:0007669"/>
    <property type="project" value="UniProtKB-ARBA"/>
</dbReference>
<protein>
    <submittedName>
        <fullName evidence="3">UDP-glucuronosyl/UDP-glucosyltransferase</fullName>
    </submittedName>
</protein>
<dbReference type="GO" id="GO:0008194">
    <property type="term" value="F:UDP-glycosyltransferase activity"/>
    <property type="evidence" value="ECO:0007669"/>
    <property type="project" value="InterPro"/>
</dbReference>
<keyword evidence="1 3" id="KW-0808">Transferase</keyword>
<dbReference type="Pfam" id="PF06722">
    <property type="entry name" value="EryCIII-like_C"/>
    <property type="match status" value="1"/>
</dbReference>
<dbReference type="PANTHER" id="PTHR48050">
    <property type="entry name" value="STEROL 3-BETA-GLUCOSYLTRANSFERASE"/>
    <property type="match status" value="1"/>
</dbReference>
<dbReference type="PANTHER" id="PTHR48050:SF13">
    <property type="entry name" value="STEROL 3-BETA-GLUCOSYLTRANSFERASE UGT80A2"/>
    <property type="match status" value="1"/>
</dbReference>
<dbReference type="InterPro" id="IPR002213">
    <property type="entry name" value="UDP_glucos_trans"/>
</dbReference>
<dbReference type="InterPro" id="IPR050426">
    <property type="entry name" value="Glycosyltransferase_28"/>
</dbReference>
<evidence type="ECO:0000313" key="4">
    <source>
        <dbReference type="Proteomes" id="UP000652219"/>
    </source>
</evidence>
<organism evidence="3 4">
    <name type="scientific">Colletotrichum sojae</name>
    <dbReference type="NCBI Taxonomy" id="2175907"/>
    <lineage>
        <taxon>Eukaryota</taxon>
        <taxon>Fungi</taxon>
        <taxon>Dikarya</taxon>
        <taxon>Ascomycota</taxon>
        <taxon>Pezizomycotina</taxon>
        <taxon>Sordariomycetes</taxon>
        <taxon>Hypocreomycetidae</taxon>
        <taxon>Glomerellales</taxon>
        <taxon>Glomerellaceae</taxon>
        <taxon>Colletotrichum</taxon>
        <taxon>Colletotrichum orchidearum species complex</taxon>
    </lineage>
</organism>
<dbReference type="InterPro" id="IPR010610">
    <property type="entry name" value="EryCIII-like_C"/>
</dbReference>
<dbReference type="AlphaFoldDB" id="A0A8H6JCQ6"/>
<evidence type="ECO:0000256" key="1">
    <source>
        <dbReference type="ARBA" id="ARBA00022679"/>
    </source>
</evidence>
<accession>A0A8H6JCQ6</accession>
<dbReference type="Proteomes" id="UP000652219">
    <property type="component" value="Unassembled WGS sequence"/>
</dbReference>
<feature type="domain" description="Erythromycin biosynthesis protein CIII-like C-terminal" evidence="2">
    <location>
        <begin position="352"/>
        <end position="454"/>
    </location>
</feature>
<keyword evidence="4" id="KW-1185">Reference proteome</keyword>
<evidence type="ECO:0000313" key="3">
    <source>
        <dbReference type="EMBL" id="KAF6810657.1"/>
    </source>
</evidence>
<proteinExistence type="predicted"/>
<comment type="caution">
    <text evidence="3">The sequence shown here is derived from an EMBL/GenBank/DDBJ whole genome shotgun (WGS) entry which is preliminary data.</text>
</comment>